<dbReference type="InterPro" id="IPR003594">
    <property type="entry name" value="HATPase_dom"/>
</dbReference>
<dbReference type="STRING" id="1304284.L21TH_2148"/>
<comment type="caution">
    <text evidence="2">The sequence shown here is derived from an EMBL/GenBank/DDBJ whole genome shotgun (WGS) entry which is preliminary data.</text>
</comment>
<dbReference type="InterPro" id="IPR036890">
    <property type="entry name" value="HATPase_C_sf"/>
</dbReference>
<feature type="domain" description="Histidine kinase/HSP90-like ATPase" evidence="1">
    <location>
        <begin position="20"/>
        <end position="140"/>
    </location>
</feature>
<reference evidence="2 3" key="1">
    <citation type="journal article" date="2015" name="Geomicrobiol. J.">
        <title>Caldisalinibacter kiritimatiensis gen. nov., sp. nov., a moderately thermohalophilic thiosulfate-reducing bacterium from a hypersaline microbial mat.</title>
        <authorList>
            <person name="Ben Hania W."/>
            <person name="Joseph M."/>
            <person name="Fiebig A."/>
            <person name="Bunk B."/>
            <person name="Klenk H.-P."/>
            <person name="Fardeau M.-L."/>
            <person name="Spring S."/>
        </authorList>
    </citation>
    <scope>NUCLEOTIDE SEQUENCE [LARGE SCALE GENOMIC DNA]</scope>
    <source>
        <strain evidence="2 3">L21-TH-D2</strain>
    </source>
</reference>
<evidence type="ECO:0000313" key="2">
    <source>
        <dbReference type="EMBL" id="EOC99843.1"/>
    </source>
</evidence>
<dbReference type="Proteomes" id="UP000013378">
    <property type="component" value="Unassembled WGS sequence"/>
</dbReference>
<name>R1CT17_9FIRM</name>
<organism evidence="2 3">
    <name type="scientific">Caldisalinibacter kiritimatiensis</name>
    <dbReference type="NCBI Taxonomy" id="1304284"/>
    <lineage>
        <taxon>Bacteria</taxon>
        <taxon>Bacillati</taxon>
        <taxon>Bacillota</taxon>
        <taxon>Tissierellia</taxon>
        <taxon>Tissierellales</taxon>
        <taxon>Thermohalobacteraceae</taxon>
        <taxon>Caldisalinibacter</taxon>
    </lineage>
</organism>
<dbReference type="OrthoDB" id="9797578at2"/>
<dbReference type="SUPFAM" id="SSF55874">
    <property type="entry name" value="ATPase domain of HSP90 chaperone/DNA topoisomerase II/histidine kinase"/>
    <property type="match status" value="1"/>
</dbReference>
<dbReference type="Gene3D" id="3.30.565.10">
    <property type="entry name" value="Histidine kinase-like ATPase, C-terminal domain"/>
    <property type="match status" value="1"/>
</dbReference>
<gene>
    <name evidence="2" type="ORF">L21TH_2148</name>
</gene>
<accession>R1CT17</accession>
<protein>
    <submittedName>
        <fullName evidence="2">Anti-sigma B factor RsbT</fullName>
    </submittedName>
</protein>
<dbReference type="eggNOG" id="COG2172">
    <property type="taxonomic scope" value="Bacteria"/>
</dbReference>
<keyword evidence="3" id="KW-1185">Reference proteome</keyword>
<evidence type="ECO:0000259" key="1">
    <source>
        <dbReference type="Pfam" id="PF13581"/>
    </source>
</evidence>
<sequence length="149" mass="16457">MNSPNTSIKLEYDVIENDFSRAGEASSNIKKVLTKLGIDSQTIRRVAIVTYEAEMNIVIHSHGGKITAIISPEKIKITAKDKGPGIENIELAMQQGYSTAPNSVRELGFGAGMGLPNMKKWSDKFEIKSSHTDGTEVIMYIYLSNKHKK</sequence>
<dbReference type="RefSeq" id="WP_006315728.1">
    <property type="nucleotide sequence ID" value="NZ_ARZA01000236.1"/>
</dbReference>
<dbReference type="Pfam" id="PF13581">
    <property type="entry name" value="HATPase_c_2"/>
    <property type="match status" value="1"/>
</dbReference>
<proteinExistence type="predicted"/>
<evidence type="ECO:0000313" key="3">
    <source>
        <dbReference type="Proteomes" id="UP000013378"/>
    </source>
</evidence>
<dbReference type="EMBL" id="ARZA01000236">
    <property type="protein sequence ID" value="EOC99843.1"/>
    <property type="molecule type" value="Genomic_DNA"/>
</dbReference>
<dbReference type="AlphaFoldDB" id="R1CT17"/>